<accession>A0A4Z1SMD7</accession>
<evidence type="ECO:0000256" key="2">
    <source>
        <dbReference type="ARBA" id="ARBA00004687"/>
    </source>
</evidence>
<dbReference type="GO" id="GO:0004376">
    <property type="term" value="F:GPI mannosyltransferase activity"/>
    <property type="evidence" value="ECO:0007669"/>
    <property type="project" value="InterPro"/>
</dbReference>
<name>A0A4Z1SMD7_GIAMU</name>
<comment type="similarity">
    <text evidence="3 11">Belongs to the PIGM family.</text>
</comment>
<evidence type="ECO:0000256" key="11">
    <source>
        <dbReference type="RuleBase" id="RU365064"/>
    </source>
</evidence>
<feature type="transmembrane region" description="Helical" evidence="11">
    <location>
        <begin position="184"/>
        <end position="203"/>
    </location>
</feature>
<feature type="chain" id="PRO_5021235157" description="GPI mannosyltransferase 1" evidence="12">
    <location>
        <begin position="27"/>
        <end position="375"/>
    </location>
</feature>
<keyword evidence="9 11" id="KW-1133">Transmembrane helix</keyword>
<comment type="pathway">
    <text evidence="2 11">Glycolipid biosynthesis; glycosylphosphatidylinositol-anchor biosynthesis.</text>
</comment>
<dbReference type="GO" id="GO:1990529">
    <property type="term" value="C:glycosylphosphatidylinositol-mannosyltransferase I complex"/>
    <property type="evidence" value="ECO:0007669"/>
    <property type="project" value="TreeGrafter"/>
</dbReference>
<dbReference type="Pfam" id="PF05007">
    <property type="entry name" value="Mannosyl_trans"/>
    <property type="match status" value="1"/>
</dbReference>
<keyword evidence="10 11" id="KW-0472">Membrane</keyword>
<comment type="caution">
    <text evidence="11">Lacks conserved residue(s) required for the propagation of feature annotation.</text>
</comment>
<evidence type="ECO:0000256" key="12">
    <source>
        <dbReference type="SAM" id="SignalP"/>
    </source>
</evidence>
<dbReference type="OrthoDB" id="1741594at2759"/>
<comment type="function">
    <text evidence="11">Catalytic subunit of the glycosylphosphatidylinositol-mannosyltransferase I complex which catalyzes the transfer of the first mannose, via an alpha-1,4 bond from a dolichol-phosphate-mannose (Dol-P-Man) to the glucosaminyl acyl phosphatidylinositol (GlcN-(acyl)PI) intermediate to generate alpha-D-Man-(1-&gt;4)-alpha-D-GlcN-(1-&gt;6)-(1-radyl,2-acyl-sn-glycero-3-phospho)-2-acyl-inositol and participates in the sixth step of the glycosylphosphatidylinositol-anchor biosynthesis.</text>
</comment>
<keyword evidence="14" id="KW-1185">Reference proteome</keyword>
<dbReference type="EC" id="2.4.1.-" evidence="11"/>
<dbReference type="VEuPathDB" id="GiardiaDB:GMRT_10567"/>
<evidence type="ECO:0000256" key="1">
    <source>
        <dbReference type="ARBA" id="ARBA00004477"/>
    </source>
</evidence>
<dbReference type="AlphaFoldDB" id="A0A4Z1SMD7"/>
<evidence type="ECO:0000256" key="6">
    <source>
        <dbReference type="ARBA" id="ARBA00022679"/>
    </source>
</evidence>
<dbReference type="PANTHER" id="PTHR12886:SF0">
    <property type="entry name" value="GPI MANNOSYLTRANSFERASE 1"/>
    <property type="match status" value="1"/>
</dbReference>
<keyword evidence="4 11" id="KW-0337">GPI-anchor biosynthesis</keyword>
<feature type="transmembrane region" description="Helical" evidence="11">
    <location>
        <begin position="319"/>
        <end position="337"/>
    </location>
</feature>
<sequence>MRARRETRPWHLLLAALLRACVIAVGEYVVVAEPPSPSMTDVDYVVMVEGACLAGQPSERLTYRYSPLLAVLLRPACHPRRRWFGKALYGGADVLVAAVSASFAPPERHRVLWLFNPFVIALSTRGSFDSLVQLVIAVMLRANEAGFFAAVAVLLGFATHLRLYPVVFAPFLALHALQRRGLRAAARLVLVALLAFLLCNGLAARLDAAFFDVALRYHVAGRVDHRHNLSALWPLQLQCSREGGASPACLPFAPVAQVIGLLCLFAHRLATLRYRCYTAALLRGDLAAAALTFVALNSVVTAQYYAWALYPASVVSQPLSAPLIGLLSLLHLLWLRLAYDVEFGAASGALLPAPSAPLCLLAAVAAVRLVRAPRT</sequence>
<protein>
    <recommendedName>
        <fullName evidence="11">GPI mannosyltransferase 1</fullName>
        <ecNumber evidence="11">2.4.1.-</ecNumber>
    </recommendedName>
    <alternativeName>
        <fullName evidence="11">GPI mannosyltransferase I</fullName>
    </alternativeName>
</protein>
<evidence type="ECO:0000256" key="8">
    <source>
        <dbReference type="ARBA" id="ARBA00022824"/>
    </source>
</evidence>
<organism evidence="13 14">
    <name type="scientific">Giardia muris</name>
    <dbReference type="NCBI Taxonomy" id="5742"/>
    <lineage>
        <taxon>Eukaryota</taxon>
        <taxon>Metamonada</taxon>
        <taxon>Diplomonadida</taxon>
        <taxon>Hexamitidae</taxon>
        <taxon>Giardiinae</taxon>
        <taxon>Giardia</taxon>
    </lineage>
</organism>
<feature type="transmembrane region" description="Helical" evidence="11">
    <location>
        <begin position="349"/>
        <end position="370"/>
    </location>
</feature>
<keyword evidence="5 11" id="KW-0328">Glycosyltransferase</keyword>
<dbReference type="InterPro" id="IPR007704">
    <property type="entry name" value="PIG-M"/>
</dbReference>
<comment type="subcellular location">
    <subcellularLocation>
        <location evidence="1 11">Endoplasmic reticulum membrane</location>
        <topology evidence="1 11">Multi-pass membrane protein</topology>
    </subcellularLocation>
</comment>
<keyword evidence="12" id="KW-0732">Signal</keyword>
<dbReference type="GO" id="GO:0005789">
    <property type="term" value="C:endoplasmic reticulum membrane"/>
    <property type="evidence" value="ECO:0007669"/>
    <property type="project" value="UniProtKB-SubCell"/>
</dbReference>
<dbReference type="UniPathway" id="UPA00196"/>
<evidence type="ECO:0000256" key="3">
    <source>
        <dbReference type="ARBA" id="ARBA00011071"/>
    </source>
</evidence>
<evidence type="ECO:0000256" key="10">
    <source>
        <dbReference type="ARBA" id="ARBA00023136"/>
    </source>
</evidence>
<dbReference type="PANTHER" id="PTHR12886">
    <property type="entry name" value="PIG-M MANNOSYLTRANSFERASE"/>
    <property type="match status" value="1"/>
</dbReference>
<reference evidence="13 14" key="1">
    <citation type="submission" date="2019-05" db="EMBL/GenBank/DDBJ databases">
        <title>The compact genome of Giardia muris reveals important steps in the evolution of intestinal protozoan parasites.</title>
        <authorList>
            <person name="Xu F."/>
            <person name="Jimenez-Gonzalez A."/>
            <person name="Einarsson E."/>
            <person name="Astvaldsson A."/>
            <person name="Peirasmaki D."/>
            <person name="Eckmann L."/>
            <person name="Andersson J.O."/>
            <person name="Svard S.G."/>
            <person name="Jerlstrom-Hultqvist J."/>
        </authorList>
    </citation>
    <scope>NUCLEOTIDE SEQUENCE [LARGE SCALE GENOMIC DNA]</scope>
    <source>
        <strain evidence="13 14">Roberts-Thomson</strain>
    </source>
</reference>
<feature type="transmembrane region" description="Helical" evidence="11">
    <location>
        <begin position="148"/>
        <end position="172"/>
    </location>
</feature>
<feature type="signal peptide" evidence="12">
    <location>
        <begin position="1"/>
        <end position="26"/>
    </location>
</feature>
<evidence type="ECO:0000256" key="9">
    <source>
        <dbReference type="ARBA" id="ARBA00022989"/>
    </source>
</evidence>
<dbReference type="GO" id="GO:0006506">
    <property type="term" value="P:GPI anchor biosynthetic process"/>
    <property type="evidence" value="ECO:0007669"/>
    <property type="project" value="UniProtKB-UniPathway"/>
</dbReference>
<evidence type="ECO:0000256" key="7">
    <source>
        <dbReference type="ARBA" id="ARBA00022692"/>
    </source>
</evidence>
<keyword evidence="8 11" id="KW-0256">Endoplasmic reticulum</keyword>
<proteinExistence type="inferred from homology"/>
<comment type="caution">
    <text evidence="13">The sequence shown here is derived from an EMBL/GenBank/DDBJ whole genome shotgun (WGS) entry which is preliminary data.</text>
</comment>
<feature type="transmembrane region" description="Helical" evidence="11">
    <location>
        <begin position="244"/>
        <end position="265"/>
    </location>
</feature>
<evidence type="ECO:0000256" key="5">
    <source>
        <dbReference type="ARBA" id="ARBA00022676"/>
    </source>
</evidence>
<dbReference type="Proteomes" id="UP000315496">
    <property type="component" value="Chromosome 4"/>
</dbReference>
<evidence type="ECO:0000313" key="13">
    <source>
        <dbReference type="EMBL" id="TNJ26854.1"/>
    </source>
</evidence>
<evidence type="ECO:0000313" key="14">
    <source>
        <dbReference type="Proteomes" id="UP000315496"/>
    </source>
</evidence>
<keyword evidence="7 11" id="KW-0812">Transmembrane</keyword>
<dbReference type="GO" id="GO:0051751">
    <property type="term" value="F:alpha-1,4-mannosyltransferase activity"/>
    <property type="evidence" value="ECO:0007669"/>
    <property type="project" value="InterPro"/>
</dbReference>
<gene>
    <name evidence="13" type="ORF">GMRT_10567</name>
</gene>
<dbReference type="EMBL" id="VDLU01000004">
    <property type="protein sequence ID" value="TNJ26854.1"/>
    <property type="molecule type" value="Genomic_DNA"/>
</dbReference>
<keyword evidence="6 11" id="KW-0808">Transferase</keyword>
<evidence type="ECO:0000256" key="4">
    <source>
        <dbReference type="ARBA" id="ARBA00022502"/>
    </source>
</evidence>
<feature type="transmembrane region" description="Helical" evidence="11">
    <location>
        <begin position="286"/>
        <end position="307"/>
    </location>
</feature>